<evidence type="ECO:0000313" key="2">
    <source>
        <dbReference type="Proteomes" id="UP000268093"/>
    </source>
</evidence>
<name>A0A433DNI1_9FUNG</name>
<gene>
    <name evidence="1" type="ORF">BC936DRAFT_145232</name>
</gene>
<proteinExistence type="predicted"/>
<protein>
    <submittedName>
        <fullName evidence="1">Uncharacterized protein</fullName>
    </submittedName>
</protein>
<accession>A0A433DNI1</accession>
<dbReference type="EMBL" id="RBNI01000040">
    <property type="protein sequence ID" value="RUP52387.1"/>
    <property type="molecule type" value="Genomic_DNA"/>
</dbReference>
<organism evidence="1 2">
    <name type="scientific">Jimgerdemannia flammicorona</name>
    <dbReference type="NCBI Taxonomy" id="994334"/>
    <lineage>
        <taxon>Eukaryota</taxon>
        <taxon>Fungi</taxon>
        <taxon>Fungi incertae sedis</taxon>
        <taxon>Mucoromycota</taxon>
        <taxon>Mucoromycotina</taxon>
        <taxon>Endogonomycetes</taxon>
        <taxon>Endogonales</taxon>
        <taxon>Endogonaceae</taxon>
        <taxon>Jimgerdemannia</taxon>
    </lineage>
</organism>
<keyword evidence="2" id="KW-1185">Reference proteome</keyword>
<comment type="caution">
    <text evidence="1">The sequence shown here is derived from an EMBL/GenBank/DDBJ whole genome shotgun (WGS) entry which is preliminary data.</text>
</comment>
<reference evidence="1 2" key="1">
    <citation type="journal article" date="2018" name="New Phytol.">
        <title>Phylogenomics of Endogonaceae and evolution of mycorrhizas within Mucoromycota.</title>
        <authorList>
            <person name="Chang Y."/>
            <person name="Desiro A."/>
            <person name="Na H."/>
            <person name="Sandor L."/>
            <person name="Lipzen A."/>
            <person name="Clum A."/>
            <person name="Barry K."/>
            <person name="Grigoriev I.V."/>
            <person name="Martin F.M."/>
            <person name="Stajich J.E."/>
            <person name="Smith M.E."/>
            <person name="Bonito G."/>
            <person name="Spatafora J.W."/>
        </authorList>
    </citation>
    <scope>NUCLEOTIDE SEQUENCE [LARGE SCALE GENOMIC DNA]</scope>
    <source>
        <strain evidence="1 2">GMNB39</strain>
    </source>
</reference>
<dbReference type="AlphaFoldDB" id="A0A433DNI1"/>
<sequence length="79" mass="8889">MDDLQCCFGKRYIGNIGLCRLVLKSIWSAPTPIVFLLMRIVASRLSHSLFTACRNLVTWDSRIAEFCEPDDSIPAVVIT</sequence>
<dbReference type="Proteomes" id="UP000268093">
    <property type="component" value="Unassembled WGS sequence"/>
</dbReference>
<feature type="non-terminal residue" evidence="1">
    <location>
        <position position="79"/>
    </location>
</feature>
<evidence type="ECO:0000313" key="1">
    <source>
        <dbReference type="EMBL" id="RUP52387.1"/>
    </source>
</evidence>